<accession>A0A9I9DDY6</accession>
<reference evidence="2" key="1">
    <citation type="submission" date="2023-03" db="UniProtKB">
        <authorList>
            <consortium name="EnsemblPlants"/>
        </authorList>
    </citation>
    <scope>IDENTIFICATION</scope>
</reference>
<organism evidence="2">
    <name type="scientific">Cucumis melo</name>
    <name type="common">Muskmelon</name>
    <dbReference type="NCBI Taxonomy" id="3656"/>
    <lineage>
        <taxon>Eukaryota</taxon>
        <taxon>Viridiplantae</taxon>
        <taxon>Streptophyta</taxon>
        <taxon>Embryophyta</taxon>
        <taxon>Tracheophyta</taxon>
        <taxon>Spermatophyta</taxon>
        <taxon>Magnoliopsida</taxon>
        <taxon>eudicotyledons</taxon>
        <taxon>Gunneridae</taxon>
        <taxon>Pentapetalae</taxon>
        <taxon>rosids</taxon>
        <taxon>fabids</taxon>
        <taxon>Cucurbitales</taxon>
        <taxon>Cucurbitaceae</taxon>
        <taxon>Benincaseae</taxon>
        <taxon>Cucumis</taxon>
    </lineage>
</organism>
<dbReference type="EnsemblPlants" id="MELO3C016994.2.1">
    <property type="protein sequence ID" value="MELO3C016994.2.1"/>
    <property type="gene ID" value="MELO3C016994.2"/>
</dbReference>
<feature type="region of interest" description="Disordered" evidence="1">
    <location>
        <begin position="1"/>
        <end position="25"/>
    </location>
</feature>
<dbReference type="Gramene" id="MELO3C016994.2.1">
    <property type="protein sequence ID" value="MELO3C016994.2.1"/>
    <property type="gene ID" value="MELO3C016994.2"/>
</dbReference>
<dbReference type="AlphaFoldDB" id="A0A9I9DDY6"/>
<evidence type="ECO:0000313" key="2">
    <source>
        <dbReference type="EnsemblPlants" id="MELO3C016994.2.1"/>
    </source>
</evidence>
<protein>
    <submittedName>
        <fullName evidence="2">Uncharacterized protein</fullName>
    </submittedName>
</protein>
<feature type="compositionally biased region" description="Low complexity" evidence="1">
    <location>
        <begin position="8"/>
        <end position="20"/>
    </location>
</feature>
<sequence length="101" mass="11118">MNGKGVNGTRETTGTKITRTAQTESQRCTHNGFGTVVKFQNKNVRNSPSTANDVICTIGEKFVGLSSSILGQKPRRISTDELSPQRTKLGEPTQYRFEIKS</sequence>
<proteinExistence type="predicted"/>
<name>A0A9I9DDY6_CUCME</name>
<evidence type="ECO:0000256" key="1">
    <source>
        <dbReference type="SAM" id="MobiDB-lite"/>
    </source>
</evidence>